<dbReference type="InterPro" id="IPR038564">
    <property type="entry name" value="Maf1_sf"/>
</dbReference>
<comment type="subcellular location">
    <subcellularLocation>
        <location evidence="1">Nucleus</location>
    </subcellularLocation>
</comment>
<sequence length="235" mass="27105">MEIPSLEFLNSSLSHCATVNARRAVFRAEAYSCKAVSTDRKLYKKLETKYLCEMGCNSVELSTSPGTTTDEEEWVKYHPTWRDTSFGPMTRSSARKTLFFLISVLNSVFPDYDFSEAQPEHFHRHQLRDVVSVINTNVIAHMKTTGSNDIARQVWDALEDSIKPKESEIYSYVPDSDNDPFTEDGGAWMFNFFFLNRKLKRIVFVSLHSVGNMTQMTTDEWLESSEEEMDIFNNE</sequence>
<dbReference type="Pfam" id="PF09174">
    <property type="entry name" value="Maf1"/>
    <property type="match status" value="1"/>
</dbReference>
<dbReference type="InterPro" id="IPR015257">
    <property type="entry name" value="Maf1"/>
</dbReference>
<organism evidence="2 3">
    <name type="scientific">Rozella allomycis (strain CSF55)</name>
    <dbReference type="NCBI Taxonomy" id="988480"/>
    <lineage>
        <taxon>Eukaryota</taxon>
        <taxon>Fungi</taxon>
        <taxon>Fungi incertae sedis</taxon>
        <taxon>Cryptomycota</taxon>
        <taxon>Cryptomycota incertae sedis</taxon>
        <taxon>Rozella</taxon>
    </lineage>
</organism>
<dbReference type="OMA" id="DKVCRKT"/>
<comment type="function">
    <text evidence="1">Mediator of diverse signals that repress RNA polymerase III transcription. Inhibits the de novo assembly of TFIIIB onto DNA.</text>
</comment>
<comment type="similarity">
    <text evidence="1">Belongs to the MAF1 family.</text>
</comment>
<keyword evidence="1" id="KW-0804">Transcription</keyword>
<keyword evidence="1" id="KW-0805">Transcription regulation</keyword>
<gene>
    <name evidence="2" type="ORF">O9G_004211</name>
</gene>
<proteinExistence type="inferred from homology"/>
<dbReference type="HOGENOM" id="CLU_037043_3_0_1"/>
<keyword evidence="1" id="KW-0539">Nucleus</keyword>
<dbReference type="EMBL" id="KE560855">
    <property type="protein sequence ID" value="EPZ35200.1"/>
    <property type="molecule type" value="Genomic_DNA"/>
</dbReference>
<dbReference type="PANTHER" id="PTHR22504:SF0">
    <property type="entry name" value="REPRESSOR OF RNA POLYMERASE III TRANSCRIPTION MAF1 HOMOLOG"/>
    <property type="match status" value="1"/>
</dbReference>
<evidence type="ECO:0000313" key="3">
    <source>
        <dbReference type="Proteomes" id="UP000030755"/>
    </source>
</evidence>
<dbReference type="GO" id="GO:0016480">
    <property type="term" value="P:negative regulation of transcription by RNA polymerase III"/>
    <property type="evidence" value="ECO:0007669"/>
    <property type="project" value="UniProtKB-UniRule"/>
</dbReference>
<dbReference type="GO" id="GO:0005634">
    <property type="term" value="C:nucleus"/>
    <property type="evidence" value="ECO:0007669"/>
    <property type="project" value="UniProtKB-SubCell"/>
</dbReference>
<dbReference type="OrthoDB" id="277029at2759"/>
<dbReference type="AlphaFoldDB" id="A0A075AY11"/>
<keyword evidence="3" id="KW-1185">Reference proteome</keyword>
<dbReference type="PANTHER" id="PTHR22504">
    <property type="entry name" value="REPRESSOR OF RNA POLYMERASE III TRANSCRIPTION MAF1"/>
    <property type="match status" value="1"/>
</dbReference>
<evidence type="ECO:0000313" key="2">
    <source>
        <dbReference type="EMBL" id="EPZ35200.1"/>
    </source>
</evidence>
<keyword evidence="1" id="KW-0678">Repressor</keyword>
<accession>A0A075AY11</accession>
<dbReference type="Gene3D" id="3.40.1000.50">
    <property type="entry name" value="Repressor of RNA polymerase III transcription Maf1"/>
    <property type="match status" value="1"/>
</dbReference>
<evidence type="ECO:0000256" key="1">
    <source>
        <dbReference type="PIRNR" id="PIRNR037240"/>
    </source>
</evidence>
<reference evidence="2 3" key="1">
    <citation type="journal article" date="2013" name="Curr. Biol.">
        <title>Shared signatures of parasitism and phylogenomics unite Cryptomycota and microsporidia.</title>
        <authorList>
            <person name="James T.Y."/>
            <person name="Pelin A."/>
            <person name="Bonen L."/>
            <person name="Ahrendt S."/>
            <person name="Sain D."/>
            <person name="Corradi N."/>
            <person name="Stajich J.E."/>
        </authorList>
    </citation>
    <scope>NUCLEOTIDE SEQUENCE [LARGE SCALE GENOMIC DNA]</scope>
    <source>
        <strain evidence="2 3">CSF55</strain>
    </source>
</reference>
<dbReference type="Proteomes" id="UP000030755">
    <property type="component" value="Unassembled WGS sequence"/>
</dbReference>
<dbReference type="STRING" id="988480.A0A075AY11"/>
<dbReference type="GO" id="GO:0000994">
    <property type="term" value="F:RNA polymerase III core binding"/>
    <property type="evidence" value="ECO:0007669"/>
    <property type="project" value="TreeGrafter"/>
</dbReference>
<dbReference type="PIRSF" id="PIRSF037240">
    <property type="entry name" value="RNA_polIII_Trep_MAF1"/>
    <property type="match status" value="1"/>
</dbReference>
<protein>
    <recommendedName>
        <fullName evidence="1">Repressor of RNA polymerase III transcription MAF1</fullName>
    </recommendedName>
</protein>
<name>A0A075AY11_ROZAC</name>